<protein>
    <submittedName>
        <fullName evidence="2">Uncharacterized protein</fullName>
    </submittedName>
</protein>
<evidence type="ECO:0000313" key="3">
    <source>
        <dbReference type="Proteomes" id="UP000321832"/>
    </source>
</evidence>
<feature type="signal peptide" evidence="1">
    <location>
        <begin position="1"/>
        <end position="21"/>
    </location>
</feature>
<feature type="chain" id="PRO_5023010486" evidence="1">
    <location>
        <begin position="22"/>
        <end position="120"/>
    </location>
</feature>
<reference evidence="2 3" key="1">
    <citation type="submission" date="2019-08" db="EMBL/GenBank/DDBJ databases">
        <authorList>
            <person name="Khan S.A."/>
            <person name="Jeon C.O."/>
            <person name="Jeong S.E."/>
        </authorList>
    </citation>
    <scope>NUCLEOTIDE SEQUENCE [LARGE SCALE GENOMIC DNA]</scope>
    <source>
        <strain evidence="3">IMCC1728</strain>
    </source>
</reference>
<evidence type="ECO:0000313" key="2">
    <source>
        <dbReference type="EMBL" id="TXC67086.1"/>
    </source>
</evidence>
<proteinExistence type="predicted"/>
<gene>
    <name evidence="2" type="ORF">FSC37_19150</name>
</gene>
<evidence type="ECO:0000256" key="1">
    <source>
        <dbReference type="SAM" id="SignalP"/>
    </source>
</evidence>
<keyword evidence="3" id="KW-1185">Reference proteome</keyword>
<name>A0A5C6U5F0_9BURK</name>
<dbReference type="AlphaFoldDB" id="A0A5C6U5F0"/>
<sequence length="120" mass="12204">MKPNKILAALAVALLIPASQGAELAWAATSVITKMDPATGQFARRGLAMFPGEIVPFTIEGQILTSEGPAQTFRTKIVYTFEDGSTLVQEGRAAPSGSHPAATCRAAAGVSPPALAAGPG</sequence>
<dbReference type="Proteomes" id="UP000321832">
    <property type="component" value="Unassembled WGS sequence"/>
</dbReference>
<keyword evidence="1" id="KW-0732">Signal</keyword>
<accession>A0A5C6U5F0</accession>
<dbReference type="EMBL" id="VOPW01000001">
    <property type="protein sequence ID" value="TXC67086.1"/>
    <property type="molecule type" value="Genomic_DNA"/>
</dbReference>
<organism evidence="2 3">
    <name type="scientific">Piscinibacter aquaticus</name>
    <dbReference type="NCBI Taxonomy" id="392597"/>
    <lineage>
        <taxon>Bacteria</taxon>
        <taxon>Pseudomonadati</taxon>
        <taxon>Pseudomonadota</taxon>
        <taxon>Betaproteobacteria</taxon>
        <taxon>Burkholderiales</taxon>
        <taxon>Sphaerotilaceae</taxon>
        <taxon>Piscinibacter</taxon>
    </lineage>
</organism>
<comment type="caution">
    <text evidence="2">The sequence shown here is derived from an EMBL/GenBank/DDBJ whole genome shotgun (WGS) entry which is preliminary data.</text>
</comment>